<keyword evidence="2" id="KW-1185">Reference proteome</keyword>
<sequence length="70" mass="7673">MHRCNRHGDGDVPECWTLRALRRLREHTAVMTVIYEDVRPLGKGLAKGAVVTSGCFAGLDVLEQVVALLA</sequence>
<proteinExistence type="predicted"/>
<organism evidence="1 2">
    <name type="scientific">Haloactinopolyspora alba</name>
    <dbReference type="NCBI Taxonomy" id="648780"/>
    <lineage>
        <taxon>Bacteria</taxon>
        <taxon>Bacillati</taxon>
        <taxon>Actinomycetota</taxon>
        <taxon>Actinomycetes</taxon>
        <taxon>Jiangellales</taxon>
        <taxon>Jiangellaceae</taxon>
        <taxon>Haloactinopolyspora</taxon>
    </lineage>
</organism>
<comment type="caution">
    <text evidence="1">The sequence shown here is derived from an EMBL/GenBank/DDBJ whole genome shotgun (WGS) entry which is preliminary data.</text>
</comment>
<protein>
    <submittedName>
        <fullName evidence="1">Uncharacterized protein</fullName>
    </submittedName>
</protein>
<gene>
    <name evidence="1" type="ORF">CLV30_101441</name>
</gene>
<evidence type="ECO:0000313" key="2">
    <source>
        <dbReference type="Proteomes" id="UP000243528"/>
    </source>
</evidence>
<reference evidence="1 2" key="1">
    <citation type="submission" date="2018-03" db="EMBL/GenBank/DDBJ databases">
        <title>Genomic Encyclopedia of Archaeal and Bacterial Type Strains, Phase II (KMG-II): from individual species to whole genera.</title>
        <authorList>
            <person name="Goeker M."/>
        </authorList>
    </citation>
    <scope>NUCLEOTIDE SEQUENCE [LARGE SCALE GENOMIC DNA]</scope>
    <source>
        <strain evidence="1 2">DSM 45211</strain>
    </source>
</reference>
<dbReference type="EMBL" id="PYGE01000001">
    <property type="protein sequence ID" value="PSL08469.1"/>
    <property type="molecule type" value="Genomic_DNA"/>
</dbReference>
<dbReference type="AlphaFoldDB" id="A0A2P8EG79"/>
<evidence type="ECO:0000313" key="1">
    <source>
        <dbReference type="EMBL" id="PSL08469.1"/>
    </source>
</evidence>
<accession>A0A2P8EG79</accession>
<name>A0A2P8EG79_9ACTN</name>
<dbReference type="Proteomes" id="UP000243528">
    <property type="component" value="Unassembled WGS sequence"/>
</dbReference>